<evidence type="ECO:0000313" key="4">
    <source>
        <dbReference type="Proteomes" id="UP001488838"/>
    </source>
</evidence>
<gene>
    <name evidence="3" type="ORF">U0070_013303</name>
</gene>
<reference evidence="3 4" key="1">
    <citation type="journal article" date="2023" name="bioRxiv">
        <title>Conserved and derived expression patterns and positive selection on dental genes reveal complex evolutionary context of ever-growing rodent molars.</title>
        <authorList>
            <person name="Calamari Z.T."/>
            <person name="Song A."/>
            <person name="Cohen E."/>
            <person name="Akter M."/>
            <person name="Roy R.D."/>
            <person name="Hallikas O."/>
            <person name="Christensen M.M."/>
            <person name="Li P."/>
            <person name="Marangoni P."/>
            <person name="Jernvall J."/>
            <person name="Klein O.D."/>
        </authorList>
    </citation>
    <scope>NUCLEOTIDE SEQUENCE [LARGE SCALE GENOMIC DNA]</scope>
    <source>
        <strain evidence="3">V071</strain>
    </source>
</reference>
<name>A0AAW0JSU1_MYOGA</name>
<evidence type="ECO:0000256" key="1">
    <source>
        <dbReference type="SAM" id="MobiDB-lite"/>
    </source>
</evidence>
<feature type="region of interest" description="Disordered" evidence="1">
    <location>
        <begin position="172"/>
        <end position="203"/>
    </location>
</feature>
<dbReference type="EMBL" id="JBBHLL010000020">
    <property type="protein sequence ID" value="KAK7829617.1"/>
    <property type="molecule type" value="Genomic_DNA"/>
</dbReference>
<sequence length="1415" mass="158906">MQALTVPSSSRTLSSFLWRNSSLQKGNRMTFHTEGIFSGCRLTKLATTDKGLEMYMAKGSLLSASVFITPPRLYGYRAQVLHGSTSLVGLRRGDVSEVRQGCLRAGTVLAGPRVPSLGPKRMSGPTQTERYIQETEHRGRCIWSLDGSRMPKLGQLSATCSDCQWIRRPNSLARPRSAGQAEEPGAGLQLAGPSRSTPDRRARKKATILTIATKTTTTIITTMTIVTIIIIYIYQALLKELYVSCLEPDPMLKLENVQQMALQKPWKKPSTGSGTRKNQKSIHFSRAGKCHESSNKCKKVAGHVGTCSSGSLKLGGAQLVVKCHPGEKPRKEAQIFRLNGKLDLLHGLYHKKQLLLDQGTLYLLMWDIGMSDGNTMNNVDPSPMRSINIPSLLTHLAAKRDAQINSNRKTKKAHKIKECQNRKKELPSEDPCTSPGTNISEWSRKKYAWIVLQLWEVEDSTIKKLVDVGKEGFPSLILVQQEHLVLISHTTLQNCGVDNFQPKLLDLVPYMFLLWKYGNNNTTSIENEMHLPTHDAKMKHKRERYQEIRYLRKSNVNFYESKQTGALMGIKHLCNEFLLIKLIRMPNFLVDALLSGAIHQAKVSVSRERDTEQNIVWLGGWAGTSHSEKNVCEGCFAIGTKGREMNRTHMSSQSLSDALAFYGVVKVDSNQAEVLHYPTMKQQQKSNWLVQKSVKRAENHNLLMSVQNRLDSMIPNEVNFCSNIVEKKESEELRLLKLISTFIQWSWVTQQQNTYSILTQEPETSPLMSKRHQFLPQLINTKTIYVKRDQTPKTNEDSRNASFTFQWDNISCAYERDNSRQVCASDSSQASNRQHRTNTGTSTTTNTIITCTSTSTSTSITTNSTTRIRNTCTSTSTSFIRSNTSSTSTISTRNTCTSINTSSSTTTTTISIIRPPLPPLLSTSSRSSSNTALPPSPQTPNNNNNLNSKDKNRRKWNVNEKKRSREVSYIVRGDKVDFDPFEAAGDIYPTAQLSQRLGRETKRLLQDPRNREQQYKGRYSQTDEIVVSLHDSHFEEKTVFQKHKSPDQSCSPFAKLWLILRGKKAINIRQASFQKTDWGLCFEEGVQGDKQGREEGTGALCHITQRQGLWTAILLIRSSSTSHKLPLHTTAGGMRFQIFTLNKRSEEGTNGRYVSILEKKLKKVPCYLKASRVSGRTATGWTGSPGQLFSCSFKLHKRMECDTLRVGVGHTEVAGTEPQKKVASQCSLSQRSASTWQQATGLEAVFPAALDKKPKFQQRPTEDQPQDKKIPWTKSQYSVHVSFTNFFIITPPTGQLVQESRAACTPILNNCPHEKRLKVFPFLALKMEPREEEKMMPVLILVLSATIDAYHQCDSEEGAQRETVNLLYCGMTHVHSSCYTVTQMIVDVPSGKLWRDAQNIILSSTGTSKTVGKII</sequence>
<comment type="caution">
    <text evidence="3">The sequence shown here is derived from an EMBL/GenBank/DDBJ whole genome shotgun (WGS) entry which is preliminary data.</text>
</comment>
<keyword evidence="2" id="KW-1133">Transmembrane helix</keyword>
<keyword evidence="4" id="KW-1185">Reference proteome</keyword>
<feature type="region of interest" description="Disordered" evidence="1">
    <location>
        <begin position="901"/>
        <end position="960"/>
    </location>
</feature>
<keyword evidence="2" id="KW-0472">Membrane</keyword>
<evidence type="ECO:0000313" key="3">
    <source>
        <dbReference type="EMBL" id="KAK7829617.1"/>
    </source>
</evidence>
<feature type="region of interest" description="Disordered" evidence="1">
    <location>
        <begin position="265"/>
        <end position="287"/>
    </location>
</feature>
<organism evidence="3 4">
    <name type="scientific">Myodes glareolus</name>
    <name type="common">Bank vole</name>
    <name type="synonym">Clethrionomys glareolus</name>
    <dbReference type="NCBI Taxonomy" id="447135"/>
    <lineage>
        <taxon>Eukaryota</taxon>
        <taxon>Metazoa</taxon>
        <taxon>Chordata</taxon>
        <taxon>Craniata</taxon>
        <taxon>Vertebrata</taxon>
        <taxon>Euteleostomi</taxon>
        <taxon>Mammalia</taxon>
        <taxon>Eutheria</taxon>
        <taxon>Euarchontoglires</taxon>
        <taxon>Glires</taxon>
        <taxon>Rodentia</taxon>
        <taxon>Myomorpha</taxon>
        <taxon>Muroidea</taxon>
        <taxon>Cricetidae</taxon>
        <taxon>Arvicolinae</taxon>
        <taxon>Myodes</taxon>
    </lineage>
</organism>
<dbReference type="Proteomes" id="UP001488838">
    <property type="component" value="Unassembled WGS sequence"/>
</dbReference>
<evidence type="ECO:0000256" key="2">
    <source>
        <dbReference type="SAM" id="Phobius"/>
    </source>
</evidence>
<keyword evidence="2" id="KW-0812">Transmembrane</keyword>
<proteinExistence type="predicted"/>
<dbReference type="Gene3D" id="3.30.360.10">
    <property type="entry name" value="Dihydrodipicolinate Reductase, domain 2"/>
    <property type="match status" value="1"/>
</dbReference>
<feature type="compositionally biased region" description="Low complexity" evidence="1">
    <location>
        <begin position="901"/>
        <end position="933"/>
    </location>
</feature>
<accession>A0AAW0JSU1</accession>
<feature type="region of interest" description="Disordered" evidence="1">
    <location>
        <begin position="824"/>
        <end position="844"/>
    </location>
</feature>
<feature type="transmembrane region" description="Helical" evidence="2">
    <location>
        <begin position="208"/>
        <end position="234"/>
    </location>
</feature>
<dbReference type="SUPFAM" id="SSF55347">
    <property type="entry name" value="Glyceraldehyde-3-phosphate dehydrogenase-like, C-terminal domain"/>
    <property type="match status" value="1"/>
</dbReference>
<protein>
    <submittedName>
        <fullName evidence="3">Uncharacterized protein</fullName>
    </submittedName>
</protein>